<evidence type="ECO:0000256" key="1">
    <source>
        <dbReference type="SAM" id="Phobius"/>
    </source>
</evidence>
<keyword evidence="3" id="KW-1185">Reference proteome</keyword>
<keyword evidence="1" id="KW-1133">Transmembrane helix</keyword>
<feature type="transmembrane region" description="Helical" evidence="1">
    <location>
        <begin position="20"/>
        <end position="44"/>
    </location>
</feature>
<protein>
    <submittedName>
        <fullName evidence="2">Uncharacterized protein</fullName>
    </submittedName>
</protein>
<keyword evidence="1" id="KW-0812">Transmembrane</keyword>
<reference evidence="2 3" key="1">
    <citation type="journal article" date="2018" name="Sci. Rep.">
        <title>Genomic signatures of local adaptation to the degree of environmental predictability in rotifers.</title>
        <authorList>
            <person name="Franch-Gras L."/>
            <person name="Hahn C."/>
            <person name="Garcia-Roger E.M."/>
            <person name="Carmona M.J."/>
            <person name="Serra M."/>
            <person name="Gomez A."/>
        </authorList>
    </citation>
    <scope>NUCLEOTIDE SEQUENCE [LARGE SCALE GENOMIC DNA]</scope>
    <source>
        <strain evidence="2">HYR1</strain>
    </source>
</reference>
<comment type="caution">
    <text evidence="2">The sequence shown here is derived from an EMBL/GenBank/DDBJ whole genome shotgun (WGS) entry which is preliminary data.</text>
</comment>
<proteinExistence type="predicted"/>
<evidence type="ECO:0000313" key="2">
    <source>
        <dbReference type="EMBL" id="RNA31704.1"/>
    </source>
</evidence>
<dbReference type="Proteomes" id="UP000276133">
    <property type="component" value="Unassembled WGS sequence"/>
</dbReference>
<dbReference type="AlphaFoldDB" id="A0A3M7S796"/>
<dbReference type="EMBL" id="REGN01001907">
    <property type="protein sequence ID" value="RNA31704.1"/>
    <property type="molecule type" value="Genomic_DNA"/>
</dbReference>
<evidence type="ECO:0000313" key="3">
    <source>
        <dbReference type="Proteomes" id="UP000276133"/>
    </source>
</evidence>
<sequence length="64" mass="7347">MFWADSQPWSTERLEHLFLFLFIELHAINCSTDGLLSIGFLLYLEARSVTMSIIENAHEAAHIP</sequence>
<keyword evidence="1" id="KW-0472">Membrane</keyword>
<organism evidence="2 3">
    <name type="scientific">Brachionus plicatilis</name>
    <name type="common">Marine rotifer</name>
    <name type="synonym">Brachionus muelleri</name>
    <dbReference type="NCBI Taxonomy" id="10195"/>
    <lineage>
        <taxon>Eukaryota</taxon>
        <taxon>Metazoa</taxon>
        <taxon>Spiralia</taxon>
        <taxon>Gnathifera</taxon>
        <taxon>Rotifera</taxon>
        <taxon>Eurotatoria</taxon>
        <taxon>Monogononta</taxon>
        <taxon>Pseudotrocha</taxon>
        <taxon>Ploima</taxon>
        <taxon>Brachionidae</taxon>
        <taxon>Brachionus</taxon>
    </lineage>
</organism>
<accession>A0A3M7S796</accession>
<name>A0A3M7S796_BRAPC</name>
<gene>
    <name evidence="2" type="ORF">BpHYR1_004637</name>
</gene>